<dbReference type="GO" id="GO:0005789">
    <property type="term" value="C:endoplasmic reticulum membrane"/>
    <property type="evidence" value="ECO:0007669"/>
    <property type="project" value="UniProtKB-SubCell"/>
</dbReference>
<evidence type="ECO:0000256" key="1">
    <source>
        <dbReference type="ARBA" id="ARBA00004163"/>
    </source>
</evidence>
<reference evidence="14" key="1">
    <citation type="journal article" date="2008" name="BMC Genomics">
        <title>A conifer genomics resource of 200,000 spruce (Picea spp.) ESTs and 6,464 high-quality, sequence-finished full-length cDNAs for Sitka spruce (Picea sitchensis).</title>
        <authorList>
            <person name="Ralph S.G."/>
            <person name="Chun H.J."/>
            <person name="Kolosova N."/>
            <person name="Cooper D."/>
            <person name="Oddy C."/>
            <person name="Ritland C.E."/>
            <person name="Kirkpatrick R."/>
            <person name="Moore R."/>
            <person name="Barber S."/>
            <person name="Holt R.A."/>
            <person name="Jones S.J."/>
            <person name="Marra M.A."/>
            <person name="Douglas C.J."/>
            <person name="Ritland K."/>
            <person name="Bohlmann J."/>
        </authorList>
    </citation>
    <scope>NUCLEOTIDE SEQUENCE</scope>
    <source>
        <tissue evidence="14">Bark</tissue>
    </source>
</reference>
<accession>A9NTZ6</accession>
<dbReference type="AlphaFoldDB" id="A9NTZ6"/>
<feature type="compositionally biased region" description="Polar residues" evidence="11">
    <location>
        <begin position="366"/>
        <end position="377"/>
    </location>
</feature>
<feature type="domain" description="Sec20 C-terminal" evidence="13">
    <location>
        <begin position="148"/>
        <end position="237"/>
    </location>
</feature>
<keyword evidence="6 12" id="KW-1133">Transmembrane helix</keyword>
<evidence type="ECO:0000256" key="11">
    <source>
        <dbReference type="SAM" id="MobiDB-lite"/>
    </source>
</evidence>
<evidence type="ECO:0000256" key="10">
    <source>
        <dbReference type="SAM" id="Coils"/>
    </source>
</evidence>
<dbReference type="PANTHER" id="PTHR12825">
    <property type="entry name" value="BNIP1-RELATED"/>
    <property type="match status" value="1"/>
</dbReference>
<keyword evidence="2" id="KW-0813">Transport</keyword>
<evidence type="ECO:0000256" key="7">
    <source>
        <dbReference type="ARBA" id="ARBA00023054"/>
    </source>
</evidence>
<evidence type="ECO:0000256" key="2">
    <source>
        <dbReference type="ARBA" id="ARBA00022448"/>
    </source>
</evidence>
<evidence type="ECO:0000259" key="13">
    <source>
        <dbReference type="Pfam" id="PF03908"/>
    </source>
</evidence>
<name>A9NTZ6_PICSI</name>
<evidence type="ECO:0000256" key="4">
    <source>
        <dbReference type="ARBA" id="ARBA00022824"/>
    </source>
</evidence>
<feature type="region of interest" description="Disordered" evidence="11">
    <location>
        <begin position="296"/>
        <end position="386"/>
    </location>
</feature>
<feature type="coiled-coil region" evidence="10">
    <location>
        <begin position="81"/>
        <end position="108"/>
    </location>
</feature>
<dbReference type="PANTHER" id="PTHR12825:SF0">
    <property type="entry name" value="VESICLE TRANSPORT PROTEIN SEC20"/>
    <property type="match status" value="1"/>
</dbReference>
<evidence type="ECO:0000256" key="12">
    <source>
        <dbReference type="SAM" id="Phobius"/>
    </source>
</evidence>
<evidence type="ECO:0000256" key="8">
    <source>
        <dbReference type="ARBA" id="ARBA00023136"/>
    </source>
</evidence>
<feature type="compositionally biased region" description="Basic and acidic residues" evidence="11">
    <location>
        <begin position="316"/>
        <end position="326"/>
    </location>
</feature>
<sequence length="386" mass="43653">MADEEDVVAATEKVMTEWTEAFDEGSRRVESIETCGISGGTAEANNLPRLNATVQDCLTKMRSARLRLDLLAQQQPTDQQIESCQATLEQWNNQYKALHLRLRNANLKAKENIRKAVQEERKLLLGGGEESTIRRRNLRTKAELTGAAEGVTESLRRSRQMMIQEVERGSTTLTTLGESTDTLQKADSEYKGHRSLLMRAKQLLKVMRRQDVLDRIILVVGFLFFCTVVLYIFTKRVGLLKLQRKLSASIRADATDTNPFSGYAHYTRSPSDPTILDKSKQRTRLNPVNIDVQLDINGEEEPIPPLTSNTPPSFSKHLEHDIHDGDTIPLSDPTFLDKSNQRTRLNPANNDVQIDIHGEEEPIPYLTSNTPPSFSKNLQHEIHEEL</sequence>
<evidence type="ECO:0000256" key="6">
    <source>
        <dbReference type="ARBA" id="ARBA00022989"/>
    </source>
</evidence>
<comment type="subcellular location">
    <subcellularLocation>
        <location evidence="1">Endoplasmic reticulum membrane</location>
        <topology evidence="1">Single-pass type IV membrane protein</topology>
    </subcellularLocation>
</comment>
<feature type="transmembrane region" description="Helical" evidence="12">
    <location>
        <begin position="216"/>
        <end position="234"/>
    </location>
</feature>
<keyword evidence="3 12" id="KW-0812">Transmembrane</keyword>
<keyword evidence="8 12" id="KW-0472">Membrane</keyword>
<dbReference type="GO" id="GO:0006890">
    <property type="term" value="P:retrograde vesicle-mediated transport, Golgi to endoplasmic reticulum"/>
    <property type="evidence" value="ECO:0007669"/>
    <property type="project" value="InterPro"/>
</dbReference>
<evidence type="ECO:0000256" key="5">
    <source>
        <dbReference type="ARBA" id="ARBA00022892"/>
    </source>
</evidence>
<proteinExistence type="evidence at transcript level"/>
<feature type="compositionally biased region" description="Polar residues" evidence="11">
    <location>
        <begin position="342"/>
        <end position="352"/>
    </location>
</feature>
<keyword evidence="7 10" id="KW-0175">Coiled coil</keyword>
<keyword evidence="4" id="KW-0256">Endoplasmic reticulum</keyword>
<protein>
    <recommendedName>
        <fullName evidence="13">Sec20 C-terminal domain-containing protein</fullName>
    </recommendedName>
</protein>
<dbReference type="InterPro" id="IPR056173">
    <property type="entry name" value="Sec20_C"/>
</dbReference>
<dbReference type="EMBL" id="EF084797">
    <property type="protein sequence ID" value="ABK24107.1"/>
    <property type="molecule type" value="mRNA"/>
</dbReference>
<dbReference type="InterPro" id="IPR005606">
    <property type="entry name" value="Sec20"/>
</dbReference>
<dbReference type="GO" id="GO:0031201">
    <property type="term" value="C:SNARE complex"/>
    <property type="evidence" value="ECO:0007669"/>
    <property type="project" value="TreeGrafter"/>
</dbReference>
<keyword evidence="5" id="KW-0931">ER-Golgi transport</keyword>
<dbReference type="GO" id="GO:0005484">
    <property type="term" value="F:SNAP receptor activity"/>
    <property type="evidence" value="ECO:0007669"/>
    <property type="project" value="InterPro"/>
</dbReference>
<evidence type="ECO:0000313" key="14">
    <source>
        <dbReference type="EMBL" id="ABK24107.1"/>
    </source>
</evidence>
<evidence type="ECO:0000256" key="3">
    <source>
        <dbReference type="ARBA" id="ARBA00022692"/>
    </source>
</evidence>
<organism evidence="14">
    <name type="scientific">Picea sitchensis</name>
    <name type="common">Sitka spruce</name>
    <name type="synonym">Pinus sitchensis</name>
    <dbReference type="NCBI Taxonomy" id="3332"/>
    <lineage>
        <taxon>Eukaryota</taxon>
        <taxon>Viridiplantae</taxon>
        <taxon>Streptophyta</taxon>
        <taxon>Embryophyta</taxon>
        <taxon>Tracheophyta</taxon>
        <taxon>Spermatophyta</taxon>
        <taxon>Pinopsida</taxon>
        <taxon>Pinidae</taxon>
        <taxon>Conifers I</taxon>
        <taxon>Pinales</taxon>
        <taxon>Pinaceae</taxon>
        <taxon>Picea</taxon>
    </lineage>
</organism>
<dbReference type="Pfam" id="PF03908">
    <property type="entry name" value="Sec20"/>
    <property type="match status" value="1"/>
</dbReference>
<comment type="similarity">
    <text evidence="9">Belongs to the SEC20 family.</text>
</comment>
<evidence type="ECO:0000256" key="9">
    <source>
        <dbReference type="ARBA" id="ARBA00037934"/>
    </source>
</evidence>